<comment type="caution">
    <text evidence="1">The sequence shown here is derived from an EMBL/GenBank/DDBJ whole genome shotgun (WGS) entry which is preliminary data.</text>
</comment>
<dbReference type="EMBL" id="LAZR01061259">
    <property type="protein sequence ID" value="KKK63944.1"/>
    <property type="molecule type" value="Genomic_DNA"/>
</dbReference>
<reference evidence="1" key="1">
    <citation type="journal article" date="2015" name="Nature">
        <title>Complex archaea that bridge the gap between prokaryotes and eukaryotes.</title>
        <authorList>
            <person name="Spang A."/>
            <person name="Saw J.H."/>
            <person name="Jorgensen S.L."/>
            <person name="Zaremba-Niedzwiedzka K."/>
            <person name="Martijn J."/>
            <person name="Lind A.E."/>
            <person name="van Eijk R."/>
            <person name="Schleper C."/>
            <person name="Guy L."/>
            <person name="Ettema T.J."/>
        </authorList>
    </citation>
    <scope>NUCLEOTIDE SEQUENCE</scope>
</reference>
<accession>A0A0F8ZBV1</accession>
<proteinExistence type="predicted"/>
<dbReference type="AlphaFoldDB" id="A0A0F8ZBV1"/>
<name>A0A0F8ZBV1_9ZZZZ</name>
<sequence>MSNLVCTHPEAIARFLLPITVSTPVSVCFQCTTCGERRKVATLDADWRRLWEEGQPMEPSITWRGREYFAVPTDLPQIGEAEVAG</sequence>
<gene>
    <name evidence="1" type="ORF">LCGC14_2989200</name>
</gene>
<protein>
    <submittedName>
        <fullName evidence="1">Uncharacterized protein</fullName>
    </submittedName>
</protein>
<evidence type="ECO:0000313" key="1">
    <source>
        <dbReference type="EMBL" id="KKK63944.1"/>
    </source>
</evidence>
<organism evidence="1">
    <name type="scientific">marine sediment metagenome</name>
    <dbReference type="NCBI Taxonomy" id="412755"/>
    <lineage>
        <taxon>unclassified sequences</taxon>
        <taxon>metagenomes</taxon>
        <taxon>ecological metagenomes</taxon>
    </lineage>
</organism>